<proteinExistence type="predicted"/>
<keyword evidence="4" id="KW-0539">Nucleus</keyword>
<dbReference type="Pfam" id="PF00249">
    <property type="entry name" value="Myb_DNA-binding"/>
    <property type="match status" value="2"/>
</dbReference>
<dbReference type="InterPro" id="IPR015495">
    <property type="entry name" value="Myb_TF_plants"/>
</dbReference>
<sequence>MWLHQSISTHVSSFQVKKLETRDDDRIPMEAKLKKGFWKPEEDLILKKYVESHGEGNWTAVAKRSGLVRSAKSCRLRWKNYLRPNIKRGMMSEDERDLIIRLHKLLGNRWSLIAGRLPGRTDNEVKNYWNTHLNKRASRDQIKHLDSKTEEKREENLETTMALSTNEVERDAVTDTSWIDNLTNVDYSMDMPPLLPDYSPLFNDYDTFMPILDNFVLLETLGSRADEIIQETIFM</sequence>
<dbReference type="Proteomes" id="UP000504604">
    <property type="component" value="Linkage group LG5"/>
</dbReference>
<evidence type="ECO:0000259" key="7">
    <source>
        <dbReference type="PROSITE" id="PS51294"/>
    </source>
</evidence>
<feature type="domain" description="HTH myb-type" evidence="7">
    <location>
        <begin position="87"/>
        <end position="137"/>
    </location>
</feature>
<comment type="subcellular location">
    <subcellularLocation>
        <location evidence="1">Nucleus</location>
    </subcellularLocation>
</comment>
<dbReference type="PROSITE" id="PS50090">
    <property type="entry name" value="MYB_LIKE"/>
    <property type="match status" value="2"/>
</dbReference>
<feature type="domain" description="Myb-like" evidence="6">
    <location>
        <begin position="30"/>
        <end position="82"/>
    </location>
</feature>
<evidence type="ECO:0000313" key="9">
    <source>
        <dbReference type="RefSeq" id="XP_020549563.1"/>
    </source>
</evidence>
<dbReference type="InterPro" id="IPR001005">
    <property type="entry name" value="SANT/Myb"/>
</dbReference>
<dbReference type="InterPro" id="IPR017930">
    <property type="entry name" value="Myb_dom"/>
</dbReference>
<gene>
    <name evidence="9" type="primary">LOC105162176</name>
</gene>
<protein>
    <submittedName>
        <fullName evidence="9">Transcription factor MYB82</fullName>
    </submittedName>
</protein>
<name>A0A8M8URI0_SESIN</name>
<organism evidence="8 9">
    <name type="scientific">Sesamum indicum</name>
    <name type="common">Oriental sesame</name>
    <name type="synonym">Sesamum orientale</name>
    <dbReference type="NCBI Taxonomy" id="4182"/>
    <lineage>
        <taxon>Eukaryota</taxon>
        <taxon>Viridiplantae</taxon>
        <taxon>Streptophyta</taxon>
        <taxon>Embryophyta</taxon>
        <taxon>Tracheophyta</taxon>
        <taxon>Spermatophyta</taxon>
        <taxon>Magnoliopsida</taxon>
        <taxon>eudicotyledons</taxon>
        <taxon>Gunneridae</taxon>
        <taxon>Pentapetalae</taxon>
        <taxon>asterids</taxon>
        <taxon>lamiids</taxon>
        <taxon>Lamiales</taxon>
        <taxon>Pedaliaceae</taxon>
        <taxon>Sesamum</taxon>
    </lineage>
</organism>
<dbReference type="AlphaFoldDB" id="A0A8M8URI0"/>
<feature type="domain" description="Myb-like" evidence="6">
    <location>
        <begin position="83"/>
        <end position="133"/>
    </location>
</feature>
<evidence type="ECO:0000256" key="3">
    <source>
        <dbReference type="ARBA" id="ARBA00023125"/>
    </source>
</evidence>
<feature type="domain" description="HTH myb-type" evidence="7">
    <location>
        <begin position="30"/>
        <end position="86"/>
    </location>
</feature>
<evidence type="ECO:0000256" key="5">
    <source>
        <dbReference type="ARBA" id="ARBA00057804"/>
    </source>
</evidence>
<dbReference type="RefSeq" id="XP_020549563.1">
    <property type="nucleotide sequence ID" value="XM_020693904.1"/>
</dbReference>
<accession>A0A8M8URI0</accession>
<dbReference type="PROSITE" id="PS51294">
    <property type="entry name" value="HTH_MYB"/>
    <property type="match status" value="2"/>
</dbReference>
<keyword evidence="3" id="KW-0238">DNA-binding</keyword>
<reference evidence="9" key="1">
    <citation type="submission" date="2025-08" db="UniProtKB">
        <authorList>
            <consortium name="RefSeq"/>
        </authorList>
    </citation>
    <scope>IDENTIFICATION</scope>
</reference>
<dbReference type="FunFam" id="1.10.10.60:FF:000001">
    <property type="entry name" value="MYB-related transcription factor"/>
    <property type="match status" value="1"/>
</dbReference>
<dbReference type="OrthoDB" id="2143914at2759"/>
<dbReference type="SMART" id="SM00717">
    <property type="entry name" value="SANT"/>
    <property type="match status" value="2"/>
</dbReference>
<dbReference type="Gene3D" id="1.10.10.60">
    <property type="entry name" value="Homeodomain-like"/>
    <property type="match status" value="2"/>
</dbReference>
<dbReference type="InterPro" id="IPR009057">
    <property type="entry name" value="Homeodomain-like_sf"/>
</dbReference>
<dbReference type="GO" id="GO:0003677">
    <property type="term" value="F:DNA binding"/>
    <property type="evidence" value="ECO:0007669"/>
    <property type="project" value="UniProtKB-KW"/>
</dbReference>
<dbReference type="GeneID" id="105162176"/>
<evidence type="ECO:0000313" key="8">
    <source>
        <dbReference type="Proteomes" id="UP000504604"/>
    </source>
</evidence>
<evidence type="ECO:0000259" key="6">
    <source>
        <dbReference type="PROSITE" id="PS50090"/>
    </source>
</evidence>
<dbReference type="CDD" id="cd00167">
    <property type="entry name" value="SANT"/>
    <property type="match status" value="2"/>
</dbReference>
<dbReference type="PANTHER" id="PTHR47999:SF21">
    <property type="entry name" value="TRANSCRIPTION FACTOR MYB82-LIKE"/>
    <property type="match status" value="1"/>
</dbReference>
<keyword evidence="8" id="KW-1185">Reference proteome</keyword>
<comment type="function">
    <text evidence="5">Transcription factor.</text>
</comment>
<dbReference type="KEGG" id="sind:105162176"/>
<dbReference type="GO" id="GO:0005634">
    <property type="term" value="C:nucleus"/>
    <property type="evidence" value="ECO:0007669"/>
    <property type="project" value="UniProtKB-SubCell"/>
</dbReference>
<keyword evidence="2" id="KW-0677">Repeat</keyword>
<evidence type="ECO:0000256" key="1">
    <source>
        <dbReference type="ARBA" id="ARBA00004123"/>
    </source>
</evidence>
<evidence type="ECO:0000256" key="4">
    <source>
        <dbReference type="ARBA" id="ARBA00023242"/>
    </source>
</evidence>
<dbReference type="SUPFAM" id="SSF46689">
    <property type="entry name" value="Homeodomain-like"/>
    <property type="match status" value="1"/>
</dbReference>
<dbReference type="PANTHER" id="PTHR47999">
    <property type="entry name" value="TRANSCRIPTION FACTOR MYB8-RELATED-RELATED"/>
    <property type="match status" value="1"/>
</dbReference>
<evidence type="ECO:0000256" key="2">
    <source>
        <dbReference type="ARBA" id="ARBA00022737"/>
    </source>
</evidence>